<dbReference type="InterPro" id="IPR011990">
    <property type="entry name" value="TPR-like_helical_dom_sf"/>
</dbReference>
<dbReference type="OrthoDB" id="638548at2"/>
<protein>
    <submittedName>
        <fullName evidence="1">O-linked GlcNAc transferase, putative</fullName>
    </submittedName>
</protein>
<evidence type="ECO:0000313" key="2">
    <source>
        <dbReference type="Proteomes" id="UP000011135"/>
    </source>
</evidence>
<dbReference type="GO" id="GO:0016740">
    <property type="term" value="F:transferase activity"/>
    <property type="evidence" value="ECO:0007669"/>
    <property type="project" value="UniProtKB-KW"/>
</dbReference>
<organism evidence="1 2">
    <name type="scientific">Fulvivirga imtechensis AK7</name>
    <dbReference type="NCBI Taxonomy" id="1237149"/>
    <lineage>
        <taxon>Bacteria</taxon>
        <taxon>Pseudomonadati</taxon>
        <taxon>Bacteroidota</taxon>
        <taxon>Cytophagia</taxon>
        <taxon>Cytophagales</taxon>
        <taxon>Fulvivirgaceae</taxon>
        <taxon>Fulvivirga</taxon>
    </lineage>
</organism>
<dbReference type="EMBL" id="AMZN01000044">
    <property type="protein sequence ID" value="ELR71178.1"/>
    <property type="molecule type" value="Genomic_DNA"/>
</dbReference>
<dbReference type="Pfam" id="PF13181">
    <property type="entry name" value="TPR_8"/>
    <property type="match status" value="1"/>
</dbReference>
<dbReference type="STRING" id="1237149.C900_02982"/>
<dbReference type="AlphaFoldDB" id="L8JSK0"/>
<dbReference type="eggNOG" id="COG3063">
    <property type="taxonomic scope" value="Bacteria"/>
</dbReference>
<comment type="caution">
    <text evidence="1">The sequence shown here is derived from an EMBL/GenBank/DDBJ whole genome shotgun (WGS) entry which is preliminary data.</text>
</comment>
<evidence type="ECO:0000313" key="1">
    <source>
        <dbReference type="EMBL" id="ELR71178.1"/>
    </source>
</evidence>
<sequence>MEDILLHSEEYILKVKEHMDYCDYIKAKRLLTELLEEQPDHGRAHQMLGWIYASELNQYHDAEVHLKMAIQFDPGHAATYSDYMYLLKMTGRYNEMVSFARRAERLSGVNLVYILYYKAVAYEMLYDYGNAISTYRRAITASLDDDWIGKCEQGIARINKKMTHQEELSYLSNCNIA</sequence>
<reference evidence="1 2" key="1">
    <citation type="submission" date="2012-12" db="EMBL/GenBank/DDBJ databases">
        <title>Genome assembly of Fulvivirga imtechensis AK7.</title>
        <authorList>
            <person name="Nupur N."/>
            <person name="Khatri I."/>
            <person name="Kumar R."/>
            <person name="Subramanian S."/>
            <person name="Pinnaka A."/>
        </authorList>
    </citation>
    <scope>NUCLEOTIDE SEQUENCE [LARGE SCALE GENOMIC DNA]</scope>
    <source>
        <strain evidence="1 2">AK7</strain>
    </source>
</reference>
<accession>L8JSK0</accession>
<name>L8JSK0_9BACT</name>
<dbReference type="SMART" id="SM00028">
    <property type="entry name" value="TPR"/>
    <property type="match status" value="3"/>
</dbReference>
<gene>
    <name evidence="1" type="ORF">C900_02982</name>
</gene>
<dbReference type="SUPFAM" id="SSF48452">
    <property type="entry name" value="TPR-like"/>
    <property type="match status" value="1"/>
</dbReference>
<dbReference type="InterPro" id="IPR019734">
    <property type="entry name" value="TPR_rpt"/>
</dbReference>
<dbReference type="RefSeq" id="WP_009580319.1">
    <property type="nucleotide sequence ID" value="NZ_AMZN01000044.1"/>
</dbReference>
<dbReference type="Gene3D" id="1.25.40.10">
    <property type="entry name" value="Tetratricopeptide repeat domain"/>
    <property type="match status" value="1"/>
</dbReference>
<keyword evidence="1" id="KW-0808">Transferase</keyword>
<keyword evidence="2" id="KW-1185">Reference proteome</keyword>
<proteinExistence type="predicted"/>
<dbReference type="Proteomes" id="UP000011135">
    <property type="component" value="Unassembled WGS sequence"/>
</dbReference>